<name>A0ABR2V0X4_9PEZI</name>
<evidence type="ECO:0000313" key="2">
    <source>
        <dbReference type="Proteomes" id="UP001408356"/>
    </source>
</evidence>
<dbReference type="Proteomes" id="UP001408356">
    <property type="component" value="Unassembled WGS sequence"/>
</dbReference>
<proteinExistence type="predicted"/>
<protein>
    <submittedName>
        <fullName evidence="1">Uncharacterized protein</fullName>
    </submittedName>
</protein>
<organism evidence="1 2">
    <name type="scientific">Seiridium unicorne</name>
    <dbReference type="NCBI Taxonomy" id="138068"/>
    <lineage>
        <taxon>Eukaryota</taxon>
        <taxon>Fungi</taxon>
        <taxon>Dikarya</taxon>
        <taxon>Ascomycota</taxon>
        <taxon>Pezizomycotina</taxon>
        <taxon>Sordariomycetes</taxon>
        <taxon>Xylariomycetidae</taxon>
        <taxon>Amphisphaeriales</taxon>
        <taxon>Sporocadaceae</taxon>
        <taxon>Seiridium</taxon>
    </lineage>
</organism>
<reference evidence="1 2" key="1">
    <citation type="journal article" date="2024" name="J. Plant Pathol.">
        <title>Sequence and assembly of the genome of Seiridium unicorne, isolate CBS 538.82, causal agent of cypress canker disease.</title>
        <authorList>
            <person name="Scali E."/>
            <person name="Rocca G.D."/>
            <person name="Danti R."/>
            <person name="Garbelotto M."/>
            <person name="Barberini S."/>
            <person name="Baroncelli R."/>
            <person name="Emiliani G."/>
        </authorList>
    </citation>
    <scope>NUCLEOTIDE SEQUENCE [LARGE SCALE GENOMIC DNA]</scope>
    <source>
        <strain evidence="1 2">BM-138-508</strain>
    </source>
</reference>
<sequence length="33" mass="3884">MAFVLKFLELPPQNQIHGERVVTRWGNRDCESL</sequence>
<evidence type="ECO:0000313" key="1">
    <source>
        <dbReference type="EMBL" id="KAK9420496.1"/>
    </source>
</evidence>
<comment type="caution">
    <text evidence="1">The sequence shown here is derived from an EMBL/GenBank/DDBJ whole genome shotgun (WGS) entry which is preliminary data.</text>
</comment>
<keyword evidence="2" id="KW-1185">Reference proteome</keyword>
<dbReference type="EMBL" id="JARVKF010000232">
    <property type="protein sequence ID" value="KAK9420496.1"/>
    <property type="molecule type" value="Genomic_DNA"/>
</dbReference>
<gene>
    <name evidence="1" type="ORF">SUNI508_14080</name>
</gene>
<accession>A0ABR2V0X4</accession>